<comment type="similarity">
    <text evidence="9">Belongs to the SecE/SEC61-gamma family.</text>
</comment>
<dbReference type="PANTHER" id="PTHR33910:SF1">
    <property type="entry name" value="PROTEIN TRANSLOCASE SUBUNIT SECE"/>
    <property type="match status" value="1"/>
</dbReference>
<reference evidence="10 11" key="1">
    <citation type="submission" date="2015-09" db="EMBL/GenBank/DDBJ databases">
        <authorList>
            <consortium name="Pathogen Informatics"/>
            <person name="Wu L."/>
            <person name="Ma J."/>
        </authorList>
    </citation>
    <scope>NUCLEOTIDE SEQUENCE [LARGE SCALE GENOMIC DNA]</scope>
    <source>
        <strain evidence="10 11">2789STDY5834858</strain>
    </source>
</reference>
<gene>
    <name evidence="9 10" type="primary">secE</name>
    <name evidence="10" type="ORF">ERS852473_02275</name>
</gene>
<evidence type="ECO:0000256" key="4">
    <source>
        <dbReference type="ARBA" id="ARBA00022692"/>
    </source>
</evidence>
<comment type="subcellular location">
    <subcellularLocation>
        <location evidence="9">Cell membrane</location>
        <topology evidence="9">Single-pass membrane protein</topology>
    </subcellularLocation>
    <subcellularLocation>
        <location evidence="1">Membrane</location>
    </subcellularLocation>
</comment>
<name>A0ABP2AWF5_SARVE</name>
<organism evidence="10 11">
    <name type="scientific">Sarcina ventriculi</name>
    <name type="common">Clostridium ventriculi</name>
    <dbReference type="NCBI Taxonomy" id="1267"/>
    <lineage>
        <taxon>Bacteria</taxon>
        <taxon>Bacillati</taxon>
        <taxon>Bacillota</taxon>
        <taxon>Clostridia</taxon>
        <taxon>Eubacteriales</taxon>
        <taxon>Clostridiaceae</taxon>
        <taxon>Sarcina</taxon>
    </lineage>
</organism>
<dbReference type="Pfam" id="PF00584">
    <property type="entry name" value="SecE"/>
    <property type="match status" value="1"/>
</dbReference>
<keyword evidence="3 9" id="KW-1003">Cell membrane</keyword>
<dbReference type="InterPro" id="IPR038379">
    <property type="entry name" value="SecE_sf"/>
</dbReference>
<keyword evidence="4 9" id="KW-0812">Transmembrane</keyword>
<dbReference type="PANTHER" id="PTHR33910">
    <property type="entry name" value="PROTEIN TRANSLOCASE SUBUNIT SECE"/>
    <property type="match status" value="1"/>
</dbReference>
<comment type="subunit">
    <text evidence="9">Component of the Sec protein translocase complex. Heterotrimer consisting of SecY, SecE and SecG subunits. The heterotrimers can form oligomers, although 1 heterotrimer is thought to be able to translocate proteins. Interacts with the ribosome. Interacts with SecDF, and other proteins may be involved. Interacts with SecA.</text>
</comment>
<dbReference type="EMBL" id="CYZR01000013">
    <property type="protein sequence ID" value="CUO23956.1"/>
    <property type="molecule type" value="Genomic_DNA"/>
</dbReference>
<proteinExistence type="inferred from homology"/>
<evidence type="ECO:0000256" key="5">
    <source>
        <dbReference type="ARBA" id="ARBA00022927"/>
    </source>
</evidence>
<keyword evidence="6 9" id="KW-1133">Transmembrane helix</keyword>
<keyword evidence="2 9" id="KW-0813">Transport</keyword>
<keyword evidence="11" id="KW-1185">Reference proteome</keyword>
<comment type="caution">
    <text evidence="10">The sequence shown here is derived from an EMBL/GenBank/DDBJ whole genome shotgun (WGS) entry which is preliminary data.</text>
</comment>
<evidence type="ECO:0000256" key="1">
    <source>
        <dbReference type="ARBA" id="ARBA00004370"/>
    </source>
</evidence>
<protein>
    <recommendedName>
        <fullName evidence="9">Protein translocase subunit SecE</fullName>
    </recommendedName>
</protein>
<keyword evidence="8 9" id="KW-0472">Membrane</keyword>
<evidence type="ECO:0000256" key="2">
    <source>
        <dbReference type="ARBA" id="ARBA00022448"/>
    </source>
</evidence>
<dbReference type="InterPro" id="IPR001901">
    <property type="entry name" value="Translocase_SecE/Sec61-g"/>
</dbReference>
<feature type="transmembrane region" description="Helical" evidence="9">
    <location>
        <begin position="42"/>
        <end position="63"/>
    </location>
</feature>
<evidence type="ECO:0000313" key="11">
    <source>
        <dbReference type="Proteomes" id="UP000095488"/>
    </source>
</evidence>
<sequence length="74" mass="8688">MPEKQNVQHSEKKFSLINFFREVKAEFKQITWPSKQETKKNLIAVIVFTVIFILVIGGMDLIFKNLFELVFGLK</sequence>
<evidence type="ECO:0000256" key="3">
    <source>
        <dbReference type="ARBA" id="ARBA00022475"/>
    </source>
</evidence>
<dbReference type="Gene3D" id="1.20.5.1030">
    <property type="entry name" value="Preprotein translocase secy subunit"/>
    <property type="match status" value="1"/>
</dbReference>
<dbReference type="InterPro" id="IPR005807">
    <property type="entry name" value="SecE_bac"/>
</dbReference>
<evidence type="ECO:0000256" key="6">
    <source>
        <dbReference type="ARBA" id="ARBA00022989"/>
    </source>
</evidence>
<accession>A0ABP2AWF5</accession>
<dbReference type="NCBIfam" id="TIGR00964">
    <property type="entry name" value="secE_bact"/>
    <property type="match status" value="1"/>
</dbReference>
<evidence type="ECO:0000256" key="9">
    <source>
        <dbReference type="HAMAP-Rule" id="MF_00422"/>
    </source>
</evidence>
<keyword evidence="7 9" id="KW-0811">Translocation</keyword>
<evidence type="ECO:0000256" key="7">
    <source>
        <dbReference type="ARBA" id="ARBA00023010"/>
    </source>
</evidence>
<comment type="function">
    <text evidence="9">Essential subunit of the Sec protein translocation channel SecYEG. Clamps together the 2 halves of SecY. May contact the channel plug during translocation.</text>
</comment>
<keyword evidence="5 9" id="KW-0653">Protein transport</keyword>
<dbReference type="Proteomes" id="UP000095488">
    <property type="component" value="Unassembled WGS sequence"/>
</dbReference>
<evidence type="ECO:0000256" key="8">
    <source>
        <dbReference type="ARBA" id="ARBA00023136"/>
    </source>
</evidence>
<dbReference type="HAMAP" id="MF_00422">
    <property type="entry name" value="SecE"/>
    <property type="match status" value="1"/>
</dbReference>
<dbReference type="RefSeq" id="WP_055260250.1">
    <property type="nucleotide sequence ID" value="NZ_BCMV01000047.1"/>
</dbReference>
<evidence type="ECO:0000313" key="10">
    <source>
        <dbReference type="EMBL" id="CUO23956.1"/>
    </source>
</evidence>